<proteinExistence type="predicted"/>
<comment type="caution">
    <text evidence="2">The sequence shown here is derived from an EMBL/GenBank/DDBJ whole genome shotgun (WGS) entry which is preliminary data.</text>
</comment>
<dbReference type="EMBL" id="BGZK01002523">
    <property type="protein sequence ID" value="GBP94583.1"/>
    <property type="molecule type" value="Genomic_DNA"/>
</dbReference>
<organism evidence="2 3">
    <name type="scientific">Eumeta variegata</name>
    <name type="common">Bagworm moth</name>
    <name type="synonym">Eumeta japonica</name>
    <dbReference type="NCBI Taxonomy" id="151549"/>
    <lineage>
        <taxon>Eukaryota</taxon>
        <taxon>Metazoa</taxon>
        <taxon>Ecdysozoa</taxon>
        <taxon>Arthropoda</taxon>
        <taxon>Hexapoda</taxon>
        <taxon>Insecta</taxon>
        <taxon>Pterygota</taxon>
        <taxon>Neoptera</taxon>
        <taxon>Endopterygota</taxon>
        <taxon>Lepidoptera</taxon>
        <taxon>Glossata</taxon>
        <taxon>Ditrysia</taxon>
        <taxon>Tineoidea</taxon>
        <taxon>Psychidae</taxon>
        <taxon>Oiketicinae</taxon>
        <taxon>Eumeta</taxon>
    </lineage>
</organism>
<evidence type="ECO:0000313" key="3">
    <source>
        <dbReference type="Proteomes" id="UP000299102"/>
    </source>
</evidence>
<feature type="region of interest" description="Disordered" evidence="1">
    <location>
        <begin position="66"/>
        <end position="88"/>
    </location>
</feature>
<gene>
    <name evidence="2" type="ORF">EVAR_65780_1</name>
</gene>
<dbReference type="Proteomes" id="UP000299102">
    <property type="component" value="Unassembled WGS sequence"/>
</dbReference>
<evidence type="ECO:0000313" key="2">
    <source>
        <dbReference type="EMBL" id="GBP94583.1"/>
    </source>
</evidence>
<accession>A0A4C2A5P2</accession>
<keyword evidence="3" id="KW-1185">Reference proteome</keyword>
<feature type="region of interest" description="Disordered" evidence="1">
    <location>
        <begin position="22"/>
        <end position="48"/>
    </location>
</feature>
<sequence length="88" mass="10122">MKSPHLKLQNLPPPNYRELRVETAKKKKGNNMNPKPSKKTKSTRFDSSGNIWRVILSRRTLVFLPRRRRQPQRTAAEPARATGTAIDS</sequence>
<protein>
    <submittedName>
        <fullName evidence="2">Uncharacterized protein</fullName>
    </submittedName>
</protein>
<feature type="compositionally biased region" description="Low complexity" evidence="1">
    <location>
        <begin position="72"/>
        <end position="82"/>
    </location>
</feature>
<dbReference type="AlphaFoldDB" id="A0A4C2A5P2"/>
<evidence type="ECO:0000256" key="1">
    <source>
        <dbReference type="SAM" id="MobiDB-lite"/>
    </source>
</evidence>
<reference evidence="2 3" key="1">
    <citation type="journal article" date="2019" name="Commun. Biol.">
        <title>The bagworm genome reveals a unique fibroin gene that provides high tensile strength.</title>
        <authorList>
            <person name="Kono N."/>
            <person name="Nakamura H."/>
            <person name="Ohtoshi R."/>
            <person name="Tomita M."/>
            <person name="Numata K."/>
            <person name="Arakawa K."/>
        </authorList>
    </citation>
    <scope>NUCLEOTIDE SEQUENCE [LARGE SCALE GENOMIC DNA]</scope>
</reference>
<name>A0A4C2A5P2_EUMVA</name>